<dbReference type="HOGENOM" id="CLU_022878_3_0_1"/>
<gene>
    <name evidence="1" type="ORF">COCCADRAFT_42233</name>
</gene>
<evidence type="ECO:0000313" key="1">
    <source>
        <dbReference type="EMBL" id="EUC26805.1"/>
    </source>
</evidence>
<dbReference type="eggNOG" id="ENOG502RYBJ">
    <property type="taxonomic scope" value="Eukaryota"/>
</dbReference>
<proteinExistence type="predicted"/>
<evidence type="ECO:0008006" key="3">
    <source>
        <dbReference type="Google" id="ProtNLM"/>
    </source>
</evidence>
<dbReference type="PANTHER" id="PTHR36578">
    <property type="entry name" value="CHROMOSOME 15, WHOLE GENOME SHOTGUN SEQUENCE"/>
    <property type="match status" value="1"/>
</dbReference>
<dbReference type="RefSeq" id="XP_007718890.1">
    <property type="nucleotide sequence ID" value="XM_007720700.1"/>
</dbReference>
<keyword evidence="2" id="KW-1185">Reference proteome</keyword>
<dbReference type="KEGG" id="bze:COCCADRAFT_42233"/>
<dbReference type="PANTHER" id="PTHR36578:SF2">
    <property type="entry name" value="PA14 DOMAIN-CONTAINING PROTEIN"/>
    <property type="match status" value="1"/>
</dbReference>
<accession>W6XNI0</accession>
<organism evidence="1 2">
    <name type="scientific">Cochliobolus carbonum (strain 26-R-13)</name>
    <name type="common">Maize leaf spot fungus</name>
    <name type="synonym">Bipolaris zeicola</name>
    <dbReference type="NCBI Taxonomy" id="930089"/>
    <lineage>
        <taxon>Eukaryota</taxon>
        <taxon>Fungi</taxon>
        <taxon>Dikarya</taxon>
        <taxon>Ascomycota</taxon>
        <taxon>Pezizomycotina</taxon>
        <taxon>Dothideomycetes</taxon>
        <taxon>Pleosporomycetidae</taxon>
        <taxon>Pleosporales</taxon>
        <taxon>Pleosporineae</taxon>
        <taxon>Pleosporaceae</taxon>
        <taxon>Bipolaris</taxon>
    </lineage>
</organism>
<sequence length="643" mass="69488">MCGLTTTTLDGLISLASSQLIDLDYVESVPEPTYTIIPNQRAQVVTYNQDPAIASDSFLADGNLASQALNARTPDGYTRTYQNLKSCVQANGYMGYTIMSSYNVQEYADRCSRTIGCQGFNTYFERSPNKVPGPAYLNPEGAANPFCVLWGVPITPENARNEGQWREQYHVVITASNGYVLTSSLNPLSNKAINAPIDCNNDDSYMGMRLVNDSAPFDPQRCEAICEATSQYNIDHLGDDPSKLPRLCKFYNTYILNRNSYSQGDADAGAFCTSFNSYVVPATSTITSYTSTTTIEACGASTAPAKLDGESGAILEAVVAVYPEKVDNATVTGSAPAMVTIPAEQLDAPGVYASASSAAIAQLTGSDSDSTTPVSPTCSSAAVTPTSTPSFTSPASAAGLVKHAVATPPIFAGRDSREISSACSRIISTVTPTVTVQAQATETTYNNCAQYPTTCQNDSLPRIIAGSFSSSSQSIDDGYFTVDLPFQICIYGTFSTRVNPSNNGLITLGDYGVADFFNYNIPNYMSGAVLMAFWDDLFIVRGKQHYMDYSLCGDAGHRTVTFDWRVTYCCDSTGNAIYRFFATFFENHPGRVRLNYFCTPDQGFTSGRQTFYKYSYDQPSVNSGLKLIFDPAANYFGEARTSP</sequence>
<dbReference type="AlphaFoldDB" id="W6XNI0"/>
<name>W6XNI0_COCC2</name>
<protein>
    <recommendedName>
        <fullName evidence="3">Apple domain-containing protein</fullName>
    </recommendedName>
</protein>
<reference evidence="1 2" key="1">
    <citation type="journal article" date="2013" name="PLoS Genet.">
        <title>Comparative genome structure, secondary metabolite, and effector coding capacity across Cochliobolus pathogens.</title>
        <authorList>
            <person name="Condon B.J."/>
            <person name="Leng Y."/>
            <person name="Wu D."/>
            <person name="Bushley K.E."/>
            <person name="Ohm R.A."/>
            <person name="Otillar R."/>
            <person name="Martin J."/>
            <person name="Schackwitz W."/>
            <person name="Grimwood J."/>
            <person name="MohdZainudin N."/>
            <person name="Xue C."/>
            <person name="Wang R."/>
            <person name="Manning V.A."/>
            <person name="Dhillon B."/>
            <person name="Tu Z.J."/>
            <person name="Steffenson B.J."/>
            <person name="Salamov A."/>
            <person name="Sun H."/>
            <person name="Lowry S."/>
            <person name="LaButti K."/>
            <person name="Han J."/>
            <person name="Copeland A."/>
            <person name="Lindquist E."/>
            <person name="Barry K."/>
            <person name="Schmutz J."/>
            <person name="Baker S.E."/>
            <person name="Ciuffetti L.M."/>
            <person name="Grigoriev I.V."/>
            <person name="Zhong S."/>
            <person name="Turgeon B.G."/>
        </authorList>
    </citation>
    <scope>NUCLEOTIDE SEQUENCE [LARGE SCALE GENOMIC DNA]</scope>
    <source>
        <strain evidence="1 2">26-R-13</strain>
    </source>
</reference>
<dbReference type="GeneID" id="19149664"/>
<evidence type="ECO:0000313" key="2">
    <source>
        <dbReference type="Proteomes" id="UP000053841"/>
    </source>
</evidence>
<dbReference type="OrthoDB" id="271448at2759"/>
<dbReference type="Proteomes" id="UP000053841">
    <property type="component" value="Unassembled WGS sequence"/>
</dbReference>
<dbReference type="EMBL" id="KI965122">
    <property type="protein sequence ID" value="EUC26805.1"/>
    <property type="molecule type" value="Genomic_DNA"/>
</dbReference>